<dbReference type="InterPro" id="IPR045748">
    <property type="entry name" value="DcaP"/>
</dbReference>
<feature type="signal peptide" evidence="1">
    <location>
        <begin position="1"/>
        <end position="18"/>
    </location>
</feature>
<protein>
    <submittedName>
        <fullName evidence="2">DcaP family trimeric outer membrane transporter</fullName>
    </submittedName>
</protein>
<evidence type="ECO:0000256" key="1">
    <source>
        <dbReference type="SAM" id="SignalP"/>
    </source>
</evidence>
<dbReference type="SUPFAM" id="SSF56935">
    <property type="entry name" value="Porins"/>
    <property type="match status" value="1"/>
</dbReference>
<sequence>MKKILFCFIVLLSLNANAQEEQKITVKPYGFVGFDVMMDTHESVTSRQNHVYLYPKEVSGSKKSYDFGAGITRFGVKIKSLDAFGAKTSAQIEGDFMGTSGNGSDFVVRLRHAFINLDWDKSALLIGKTWHPFFIPENFPGMVNFVVGAPIHPLCRAPQIRYTYKAGQDLSLSFIALSQADFANSGGARQVEEADFPEMNLQLKYGAKKDLFVAATFGVKNQKPVATGNTTTSMQANLSLRYKTPALTIKAEGIYGGSMTNMVMIGGVASKANNGVAVAGEYLPIYISSYWTDIHTNGKKVQIGAFGGVTNNLGTKEESVVAETMFTRGSDIEKVIAFAPRVVFISGKMTVGLELLHTIASYGSDFTSKSKPTDTKDYSNNRITLGVRYNF</sequence>
<proteinExistence type="predicted"/>
<dbReference type="RefSeq" id="WP_301189390.1">
    <property type="nucleotide sequence ID" value="NZ_JAPDPJ010000006.1"/>
</dbReference>
<reference evidence="2" key="1">
    <citation type="submission" date="2022-10" db="EMBL/GenBank/DDBJ databases">
        <authorList>
            <person name="Yu W.X."/>
        </authorList>
    </citation>
    <scope>NUCLEOTIDE SEQUENCE</scope>
    <source>
        <strain evidence="2">AAT</strain>
    </source>
</reference>
<dbReference type="EMBL" id="JAPDPJ010000006">
    <property type="protein sequence ID" value="MCW3785819.1"/>
    <property type="molecule type" value="Genomic_DNA"/>
</dbReference>
<comment type="caution">
    <text evidence="2">The sequence shown here is derived from an EMBL/GenBank/DDBJ whole genome shotgun (WGS) entry which is preliminary data.</text>
</comment>
<name>A0AAE3M2A7_9BACT</name>
<dbReference type="Pfam" id="PF19577">
    <property type="entry name" value="DcaP"/>
    <property type="match status" value="1"/>
</dbReference>
<gene>
    <name evidence="2" type="ORF">OM075_05035</name>
</gene>
<accession>A0AAE3M2A7</accession>
<organism evidence="2 3">
    <name type="scientific">Plebeiibacterium sediminum</name>
    <dbReference type="NCBI Taxonomy" id="2992112"/>
    <lineage>
        <taxon>Bacteria</taxon>
        <taxon>Pseudomonadati</taxon>
        <taxon>Bacteroidota</taxon>
        <taxon>Bacteroidia</taxon>
        <taxon>Marinilabiliales</taxon>
        <taxon>Marinilabiliaceae</taxon>
        <taxon>Plebeiibacterium</taxon>
    </lineage>
</organism>
<dbReference type="Proteomes" id="UP001209229">
    <property type="component" value="Unassembled WGS sequence"/>
</dbReference>
<evidence type="ECO:0000313" key="3">
    <source>
        <dbReference type="Proteomes" id="UP001209229"/>
    </source>
</evidence>
<evidence type="ECO:0000313" key="2">
    <source>
        <dbReference type="EMBL" id="MCW3785819.1"/>
    </source>
</evidence>
<keyword evidence="1" id="KW-0732">Signal</keyword>
<keyword evidence="3" id="KW-1185">Reference proteome</keyword>
<feature type="chain" id="PRO_5042051707" evidence="1">
    <location>
        <begin position="19"/>
        <end position="391"/>
    </location>
</feature>
<dbReference type="AlphaFoldDB" id="A0AAE3M2A7"/>